<name>A0ABY5DGY3_9ACTN</name>
<keyword evidence="4" id="KW-0067">ATP-binding</keyword>
<dbReference type="PROSITE" id="PS51194">
    <property type="entry name" value="HELICASE_CTER"/>
    <property type="match status" value="1"/>
</dbReference>
<organism evidence="4 5">
    <name type="scientific">Nocardiopsis exhalans</name>
    <dbReference type="NCBI Taxonomy" id="163604"/>
    <lineage>
        <taxon>Bacteria</taxon>
        <taxon>Bacillati</taxon>
        <taxon>Actinomycetota</taxon>
        <taxon>Actinomycetes</taxon>
        <taxon>Streptosporangiales</taxon>
        <taxon>Nocardiopsidaceae</taxon>
        <taxon>Nocardiopsis</taxon>
    </lineage>
</organism>
<dbReference type="NCBIfam" id="NF038325">
    <property type="entry name" value="DISARM_DrmAS"/>
    <property type="match status" value="1"/>
</dbReference>
<dbReference type="Pfam" id="PF00271">
    <property type="entry name" value="Helicase_C"/>
    <property type="match status" value="1"/>
</dbReference>
<gene>
    <name evidence="4" type="primary">drmA</name>
    <name evidence="4" type="ORF">NE857_14765</name>
</gene>
<feature type="coiled-coil region" evidence="1">
    <location>
        <begin position="359"/>
        <end position="386"/>
    </location>
</feature>
<dbReference type="GO" id="GO:0004386">
    <property type="term" value="F:helicase activity"/>
    <property type="evidence" value="ECO:0007669"/>
    <property type="project" value="UniProtKB-KW"/>
</dbReference>
<dbReference type="RefSeq" id="WP_254421513.1">
    <property type="nucleotide sequence ID" value="NZ_BAAAJB010000065.1"/>
</dbReference>
<dbReference type="Gene3D" id="3.40.50.300">
    <property type="entry name" value="P-loop containing nucleotide triphosphate hydrolases"/>
    <property type="match status" value="1"/>
</dbReference>
<accession>A0ABY5DGY3</accession>
<dbReference type="InterPro" id="IPR027417">
    <property type="entry name" value="P-loop_NTPase"/>
</dbReference>
<keyword evidence="4" id="KW-0547">Nucleotide-binding</keyword>
<evidence type="ECO:0000259" key="3">
    <source>
        <dbReference type="PROSITE" id="PS51194"/>
    </source>
</evidence>
<dbReference type="InterPro" id="IPR001650">
    <property type="entry name" value="Helicase_C-like"/>
</dbReference>
<feature type="region of interest" description="Disordered" evidence="2">
    <location>
        <begin position="1209"/>
        <end position="1232"/>
    </location>
</feature>
<keyword evidence="4" id="KW-0347">Helicase</keyword>
<keyword evidence="5" id="KW-1185">Reference proteome</keyword>
<evidence type="ECO:0000256" key="1">
    <source>
        <dbReference type="SAM" id="Coils"/>
    </source>
</evidence>
<protein>
    <submittedName>
        <fullName evidence="4">DISARM system helicase DrmA</fullName>
    </submittedName>
</protein>
<proteinExistence type="predicted"/>
<dbReference type="CDD" id="cd18785">
    <property type="entry name" value="SF2_C"/>
    <property type="match status" value="1"/>
</dbReference>
<keyword evidence="4" id="KW-0378">Hydrolase</keyword>
<evidence type="ECO:0000313" key="5">
    <source>
        <dbReference type="Proteomes" id="UP001055940"/>
    </source>
</evidence>
<evidence type="ECO:0000313" key="4">
    <source>
        <dbReference type="EMBL" id="USY22758.1"/>
    </source>
</evidence>
<dbReference type="EMBL" id="CP099837">
    <property type="protein sequence ID" value="USY22758.1"/>
    <property type="molecule type" value="Genomic_DNA"/>
</dbReference>
<evidence type="ECO:0000256" key="2">
    <source>
        <dbReference type="SAM" id="MobiDB-lite"/>
    </source>
</evidence>
<dbReference type="SMART" id="SM00490">
    <property type="entry name" value="HELICc"/>
    <property type="match status" value="1"/>
</dbReference>
<sequence length="1232" mass="135517">MADHTVLHAPTPREIRAELEDLVIRDLHGPIGGDEHEEFPTSERVTDRYILGRLAPNGAVIEPDEQDTLAESGIEDSAGIGEADSADPGADVPAAASMFCSAHGFTVCVEPDTTELHARASWAHYDKVKAPEGRARFYRRFPHTAEVALSLPEKDGHLGPIELDPEHPGVVLRGRVRTYEGRRLVTVFLVNAQQGKSKEQHLWLFQAELSLTAADGAAPVFVPRPENFSGGDQRDRDEQRNLAMTHRFHAQFAVGHSVAVDVQAAADDPMRAVSVTTNAAPGYELRHTDVPSADKDEDLPELADLVVDMKLLGEEGEGAVDVRAALDPLVNGYREWIKRQRERIDAPEARLRHDGTDFRRQARANMDEAEHAANRIAAAIDLLEADLDARAAFRFANRAMHRQRVQSIAAQGDGKISIATRVHEADVPKNRSWRPFQLAFLLLNLPSLTDPAHPERSGTGPDGKRVADLLWFPTGGGKTEAYLGLTAYTLAIRRLQHEDTAHGGNVPHSDTGVAVLMRYTLRLLTIQQFQRAAALICACEVERRQNEDLWGTVPFRLGLWVGGRVTPNTFDGAQDWVREKRANRGGGGQGSPHQLTSCPWCGSTIEPGKHIETESRARRTRIVCPDLDCPFGDYLSDGEGLPVLVVDEEIYRLVPSLVIATVDKFAQLTWKGEAQSLFGRASRYCTRHGYLAGQMHDKVCGGSVQHTAVPKGVNLPPAKVGPAPAVRPPDLIVQDELHLITGPLGSLVGMYETAVDLLSGWDYTAPGTKTRHKVRPKVIASTATVRRAKEQIGMLFARGETRIFPPQGLDASDTFFSRQRPVDAHDALVPGQSADHTADQTADGRRYVGLCAHGVRIKSTQIRVYVAVLAAAQKLHLKYGDNEITDPYMTLVGYFNSLRDLGGMRRLVDDDVTTRLTRADQRGLAKRYLHPYRTEELTSRRNSDDIPYILDRLGVAFPDAVEQAALSTAAKKGTGKGKGKQEAKGSQPLDVLLATNMIAVGVDVSRLGAMVVNGQPKSTAEYIQATSRVGRRHPGIVFTVYNWARPRDLSHYEQFANFHANLYRHVEALSVTPFAARAIDRGLTGLLIAMVRGYDPLLNPNAGAGHFDRTGRTADHLAAEVKRRARDVTGDKATVRAIDEEVDRRFDLWNDKRGLQTLESFTLGYTRSKKEDVGLIRHPEDGRWTTTTCPTSLREVEPGIRLVLDPQDSLGEDAQHPFQAQNGAGDDQNGAR</sequence>
<reference evidence="4" key="1">
    <citation type="submission" date="2022-06" db="EMBL/GenBank/DDBJ databases">
        <authorList>
            <person name="Ping M."/>
        </authorList>
    </citation>
    <scope>NUCLEOTIDE SEQUENCE</scope>
    <source>
        <strain evidence="4">JCM11759T</strain>
    </source>
</reference>
<dbReference type="SUPFAM" id="SSF52540">
    <property type="entry name" value="P-loop containing nucleoside triphosphate hydrolases"/>
    <property type="match status" value="1"/>
</dbReference>
<keyword evidence="1" id="KW-0175">Coiled coil</keyword>
<feature type="domain" description="Helicase C-terminal" evidence="3">
    <location>
        <begin position="911"/>
        <end position="1070"/>
    </location>
</feature>
<dbReference type="Proteomes" id="UP001055940">
    <property type="component" value="Chromosome"/>
</dbReference>